<dbReference type="EMBL" id="CASHTH010004001">
    <property type="protein sequence ID" value="CAI8052329.1"/>
    <property type="molecule type" value="Genomic_DNA"/>
</dbReference>
<dbReference type="SUPFAM" id="SSF89733">
    <property type="entry name" value="L-sulfolactate dehydrogenase-like"/>
    <property type="match status" value="1"/>
</dbReference>
<dbReference type="PANTHER" id="PTHR11091:SF0">
    <property type="entry name" value="MALATE DEHYDROGENASE"/>
    <property type="match status" value="1"/>
</dbReference>
<proteinExistence type="inferred from homology"/>
<dbReference type="Gene3D" id="3.30.1370.60">
    <property type="entry name" value="Hypothetical oxidoreductase yiak, domain 2"/>
    <property type="match status" value="1"/>
</dbReference>
<dbReference type="Gene3D" id="1.10.1530.10">
    <property type="match status" value="1"/>
</dbReference>
<evidence type="ECO:0000313" key="4">
    <source>
        <dbReference type="Proteomes" id="UP001174909"/>
    </source>
</evidence>
<reference evidence="3" key="1">
    <citation type="submission" date="2023-03" db="EMBL/GenBank/DDBJ databases">
        <authorList>
            <person name="Steffen K."/>
            <person name="Cardenas P."/>
        </authorList>
    </citation>
    <scope>NUCLEOTIDE SEQUENCE</scope>
</reference>
<sequence>MAPESADDSVLVDARRLERFVFTAFSALGLSESNARDAADVLVKSDVYGIESHGVPRLAGYVGRLRNGSIEGNPEVVVVHELPSTALVDGANGVGMVVGKRAMEIAIRKAEATGAGFVSVRNSSHFGIAGYYARMALEHDMIGFCMTNVGSGGATPATGGRTGFFGTNPIAVAAPTGTPPAFVMDFATTVVASGKLQIAQRRGQEVPLGWVVDSEGNQSTNPADRHGGGYILPLGGMRETSGHKGYGLLLLVDILSGVLSGAAVGATATKLTPEGARAEQARSDGAGSNTGHFFGALRVDGFRPVDEFKAQMDEMMSVIRGSERLPGWERIFVHGEPEWEAERDRLENGIPLDRPTYDSLVKVAKDLDIPLDVDL</sequence>
<accession>A0AA35XCF5</accession>
<dbReference type="InterPro" id="IPR036111">
    <property type="entry name" value="Mal/L-sulfo/L-lacto_DH-like_sf"/>
</dbReference>
<comment type="caution">
    <text evidence="3">The sequence shown here is derived from an EMBL/GenBank/DDBJ whole genome shotgun (WGS) entry which is preliminary data.</text>
</comment>
<dbReference type="AlphaFoldDB" id="A0AA35XCF5"/>
<evidence type="ECO:0000313" key="3">
    <source>
        <dbReference type="EMBL" id="CAI8052329.1"/>
    </source>
</evidence>
<dbReference type="InterPro" id="IPR043144">
    <property type="entry name" value="Mal/L-sulf/L-lact_DH-like_ah"/>
</dbReference>
<protein>
    <submittedName>
        <fullName evidence="3">Malate dehydrogenase</fullName>
    </submittedName>
</protein>
<name>A0AA35XCF5_GEOBA</name>
<dbReference type="InterPro" id="IPR043143">
    <property type="entry name" value="Mal/L-sulf/L-lact_DH-like_NADP"/>
</dbReference>
<dbReference type="InterPro" id="IPR003767">
    <property type="entry name" value="Malate/L-lactate_DH-like"/>
</dbReference>
<organism evidence="3 4">
    <name type="scientific">Geodia barretti</name>
    <name type="common">Barrett's horny sponge</name>
    <dbReference type="NCBI Taxonomy" id="519541"/>
    <lineage>
        <taxon>Eukaryota</taxon>
        <taxon>Metazoa</taxon>
        <taxon>Porifera</taxon>
        <taxon>Demospongiae</taxon>
        <taxon>Heteroscleromorpha</taxon>
        <taxon>Tetractinellida</taxon>
        <taxon>Astrophorina</taxon>
        <taxon>Geodiidae</taxon>
        <taxon>Geodia</taxon>
    </lineage>
</organism>
<keyword evidence="2" id="KW-0560">Oxidoreductase</keyword>
<gene>
    <name evidence="3" type="ORF">GBAR_LOCUS28629</name>
</gene>
<evidence type="ECO:0000256" key="1">
    <source>
        <dbReference type="ARBA" id="ARBA00006056"/>
    </source>
</evidence>
<keyword evidence="4" id="KW-1185">Reference proteome</keyword>
<dbReference type="Pfam" id="PF02615">
    <property type="entry name" value="Ldh_2"/>
    <property type="match status" value="1"/>
</dbReference>
<evidence type="ECO:0000256" key="2">
    <source>
        <dbReference type="ARBA" id="ARBA00023002"/>
    </source>
</evidence>
<dbReference type="PANTHER" id="PTHR11091">
    <property type="entry name" value="OXIDOREDUCTASE-RELATED"/>
    <property type="match status" value="1"/>
</dbReference>
<dbReference type="GO" id="GO:0016491">
    <property type="term" value="F:oxidoreductase activity"/>
    <property type="evidence" value="ECO:0007669"/>
    <property type="project" value="UniProtKB-KW"/>
</dbReference>
<comment type="similarity">
    <text evidence="1">Belongs to the LDH2/MDH2 oxidoreductase family.</text>
</comment>
<dbReference type="Proteomes" id="UP001174909">
    <property type="component" value="Unassembled WGS sequence"/>
</dbReference>